<dbReference type="HOGENOM" id="CLU_011025_0_0_1"/>
<dbReference type="InterPro" id="IPR015920">
    <property type="entry name" value="Cellobiose_DH-like_cyt"/>
</dbReference>
<evidence type="ECO:0000313" key="7">
    <source>
        <dbReference type="Proteomes" id="UP000008066"/>
    </source>
</evidence>
<proteinExistence type="inferred from homology"/>
<dbReference type="Gene3D" id="3.50.50.60">
    <property type="entry name" value="FAD/NAD(P)-binding domain"/>
    <property type="match status" value="1"/>
</dbReference>
<keyword evidence="2" id="KW-0732">Signal</keyword>
<evidence type="ECO:0000259" key="4">
    <source>
        <dbReference type="Pfam" id="PF05199"/>
    </source>
</evidence>
<dbReference type="InterPro" id="IPR000172">
    <property type="entry name" value="GMC_OxRdtase_N"/>
</dbReference>
<dbReference type="CDD" id="cd09630">
    <property type="entry name" value="CDH_like_cytochrome"/>
    <property type="match status" value="1"/>
</dbReference>
<dbReference type="InterPro" id="IPR007867">
    <property type="entry name" value="GMC_OxRtase_C"/>
</dbReference>
<name>G0S3B0_CHATD</name>
<dbReference type="Pfam" id="PF00732">
    <property type="entry name" value="GMC_oxred_N"/>
    <property type="match status" value="1"/>
</dbReference>
<dbReference type="OrthoDB" id="413885at2759"/>
<gene>
    <name evidence="6" type="ORF">CTHT_0020370</name>
</gene>
<dbReference type="KEGG" id="cthr:CTHT_0020370"/>
<dbReference type="GO" id="GO:0050660">
    <property type="term" value="F:flavin adenine dinucleotide binding"/>
    <property type="evidence" value="ECO:0007669"/>
    <property type="project" value="InterPro"/>
</dbReference>
<evidence type="ECO:0000259" key="3">
    <source>
        <dbReference type="Pfam" id="PF00732"/>
    </source>
</evidence>
<evidence type="ECO:0000259" key="5">
    <source>
        <dbReference type="Pfam" id="PF16010"/>
    </source>
</evidence>
<dbReference type="SUPFAM" id="SSF54373">
    <property type="entry name" value="FAD-linked reductases, C-terminal domain"/>
    <property type="match status" value="1"/>
</dbReference>
<dbReference type="SUPFAM" id="SSF51905">
    <property type="entry name" value="FAD/NAD(P)-binding domain"/>
    <property type="match status" value="1"/>
</dbReference>
<dbReference type="Pfam" id="PF16010">
    <property type="entry name" value="CDH-cyt"/>
    <property type="match status" value="1"/>
</dbReference>
<evidence type="ECO:0000313" key="6">
    <source>
        <dbReference type="EMBL" id="EGS22493.1"/>
    </source>
</evidence>
<dbReference type="Gene3D" id="2.60.40.1210">
    <property type="entry name" value="Cellobiose dehydrogenase, cytochrome domain"/>
    <property type="match status" value="1"/>
</dbReference>
<dbReference type="GO" id="GO:0016614">
    <property type="term" value="F:oxidoreductase activity, acting on CH-OH group of donors"/>
    <property type="evidence" value="ECO:0007669"/>
    <property type="project" value="InterPro"/>
</dbReference>
<dbReference type="eggNOG" id="KOG1238">
    <property type="taxonomic scope" value="Eukaryota"/>
</dbReference>
<accession>G0S3B0</accession>
<reference evidence="6 7" key="1">
    <citation type="journal article" date="2011" name="Cell">
        <title>Insight into structure and assembly of the nuclear pore complex by utilizing the genome of a eukaryotic thermophile.</title>
        <authorList>
            <person name="Amlacher S."/>
            <person name="Sarges P."/>
            <person name="Flemming D."/>
            <person name="van Noort V."/>
            <person name="Kunze R."/>
            <person name="Devos D.P."/>
            <person name="Arumugam M."/>
            <person name="Bork P."/>
            <person name="Hurt E."/>
        </authorList>
    </citation>
    <scope>NUCLEOTIDE SEQUENCE [LARGE SCALE GENOMIC DNA]</scope>
    <source>
        <strain evidence="7">DSM 1495 / CBS 144.50 / IMI 039719</strain>
    </source>
</reference>
<dbReference type="PANTHER" id="PTHR47190">
    <property type="entry name" value="DEHYDROGENASE, PUTATIVE-RELATED"/>
    <property type="match status" value="1"/>
</dbReference>
<evidence type="ECO:0000256" key="1">
    <source>
        <dbReference type="ARBA" id="ARBA00010790"/>
    </source>
</evidence>
<dbReference type="AlphaFoldDB" id="G0S3B0"/>
<feature type="domain" description="Glucose-methanol-choline oxidoreductase N-terminal" evidence="3">
    <location>
        <begin position="326"/>
        <end position="551"/>
    </location>
</feature>
<feature type="chain" id="PRO_5003408859" evidence="2">
    <location>
        <begin position="24"/>
        <end position="790"/>
    </location>
</feature>
<evidence type="ECO:0000256" key="2">
    <source>
        <dbReference type="SAM" id="SignalP"/>
    </source>
</evidence>
<dbReference type="RefSeq" id="XP_006692512.1">
    <property type="nucleotide sequence ID" value="XM_006692449.1"/>
</dbReference>
<sequence length="790" mass="86154">MKFFGRIGATALAASLYLQQCAADMTEGTYSHVLTGIRLKTWSSQDGGFTFGMTLPDTALEKDANEYIGLIRCKITPSTNGPGYCGISHGNSGQMSHSLLLVAWPYNGTVYTSFRYATGYTLPNLYTGDAKLTQIASRITADSFEVLYRCQNCFFWDYEGDKGNSTTSQGFLTLGWAGSKGGVRGPTCPDTATFGFHDNGFDIWGFGLQDVVVPSRTYSQWTAWAFQNPKTTCEGTGPVGPKCVPAPDETFDYIVVGAGAGGIPVADKLSEAGYKVLLIEKGPPSTGRWNGTMKPTWLQGTNLTRFDVPGLCNQIWVDSAGIACTDTDQMAGCVLGGGVAVNAGLWWKPPKKDWDENFPEGWKSSDVEAATKRVFERIPGSWHPSSDGKLYYQEGYDVLASGLRASGWTEVIANEEADQKNRTFAHTHFMFHNGERDGPLATYLVSAYERENFRLWTNTAVRRALRTGGTVTGVELECLTTGGFNGTVKLNPGGGVIFSAGAFGSAKLLLRSGIGPQDQLEIVASSKDGATFIDRSEWINLPVGYNLIDHLNTDIIVDHPDVVYYNFFQAWWDPPEEDKKAYLERRSGILTQSAPNIGPAIWEEVTPSDGIVRQLQWTARIEADMRYTRSPTAVVLSLYLGRGVVSRGRMTITPALVTTVSEHPYLHDAGDREAVITGIKNLVDSLSVIPNITFVLPPKGRTIESWFDSLFVSPATRRANHWMGTAKLGPDDGRQPNGTSVVDLDTKVYGTENLFVVDASIFPGMSTGNPSAMIVIASERAAERILALRK</sequence>
<dbReference type="PANTHER" id="PTHR47190:SF2">
    <property type="entry name" value="CELLOBIOSE DEHYDROGENASE (AFU_ORTHOLOGUE AFUA_2G17620)"/>
    <property type="match status" value="1"/>
</dbReference>
<dbReference type="SMR" id="G0S3B0"/>
<dbReference type="GeneID" id="18256075"/>
<comment type="similarity">
    <text evidence="1">Belongs to the GMC oxidoreductase family.</text>
</comment>
<dbReference type="Gene3D" id="3.30.410.10">
    <property type="entry name" value="Cholesterol Oxidase, domain 2"/>
    <property type="match status" value="1"/>
</dbReference>
<keyword evidence="7" id="KW-1185">Reference proteome</keyword>
<feature type="signal peptide" evidence="2">
    <location>
        <begin position="1"/>
        <end position="23"/>
    </location>
</feature>
<dbReference type="InterPro" id="IPR053208">
    <property type="entry name" value="GMC_Oxidoreductase_CD"/>
</dbReference>
<dbReference type="FunFam" id="2.60.40.1210:FF:000004">
    <property type="entry name" value="Cellobiose dehydrogenase"/>
    <property type="match status" value="1"/>
</dbReference>
<feature type="domain" description="Cellobiose dehydrogenase-like cytochrome" evidence="5">
    <location>
        <begin position="30"/>
        <end position="211"/>
    </location>
</feature>
<protein>
    <submittedName>
        <fullName evidence="6">Cellobiose dehydrogenase-like protein</fullName>
    </submittedName>
</protein>
<feature type="domain" description="Glucose-methanol-choline oxidoreductase C-terminal" evidence="4">
    <location>
        <begin position="646"/>
        <end position="775"/>
    </location>
</feature>
<dbReference type="OMA" id="FYEAWTT"/>
<dbReference type="InterPro" id="IPR036188">
    <property type="entry name" value="FAD/NAD-bd_sf"/>
</dbReference>
<dbReference type="Proteomes" id="UP000008066">
    <property type="component" value="Unassembled WGS sequence"/>
</dbReference>
<dbReference type="Pfam" id="PF13450">
    <property type="entry name" value="NAD_binding_8"/>
    <property type="match status" value="1"/>
</dbReference>
<organism evidence="7">
    <name type="scientific">Chaetomium thermophilum (strain DSM 1495 / CBS 144.50 / IMI 039719)</name>
    <name type="common">Thermochaetoides thermophila</name>
    <dbReference type="NCBI Taxonomy" id="759272"/>
    <lineage>
        <taxon>Eukaryota</taxon>
        <taxon>Fungi</taxon>
        <taxon>Dikarya</taxon>
        <taxon>Ascomycota</taxon>
        <taxon>Pezizomycotina</taxon>
        <taxon>Sordariomycetes</taxon>
        <taxon>Sordariomycetidae</taxon>
        <taxon>Sordariales</taxon>
        <taxon>Chaetomiaceae</taxon>
        <taxon>Thermochaetoides</taxon>
    </lineage>
</organism>
<dbReference type="EMBL" id="GL988040">
    <property type="protein sequence ID" value="EGS22493.1"/>
    <property type="molecule type" value="Genomic_DNA"/>
</dbReference>
<dbReference type="Pfam" id="PF05199">
    <property type="entry name" value="GMC_oxred_C"/>
    <property type="match status" value="1"/>
</dbReference>
<dbReference type="SUPFAM" id="SSF49344">
    <property type="entry name" value="CBD9-like"/>
    <property type="match status" value="1"/>
</dbReference>